<keyword evidence="4" id="KW-1185">Reference proteome</keyword>
<protein>
    <recommendedName>
        <fullName evidence="6">Pentatricopeptide repeat-containing protein</fullName>
    </recommendedName>
</protein>
<reference evidence="5" key="2">
    <citation type="submission" date="2020-04" db="EMBL/GenBank/DDBJ databases">
        <authorList>
            <consortium name="NCBI Genome Project"/>
        </authorList>
    </citation>
    <scope>NUCLEOTIDE SEQUENCE</scope>
    <source>
        <strain evidence="5">CBS 304.34</strain>
    </source>
</reference>
<dbReference type="InterPro" id="IPR002885">
    <property type="entry name" value="PPR_rpt"/>
</dbReference>
<feature type="repeat" description="PPR" evidence="1">
    <location>
        <begin position="275"/>
        <end position="309"/>
    </location>
</feature>
<dbReference type="PANTHER" id="PTHR47934:SF6">
    <property type="entry name" value="MITOCHONDRIAL GROUP I INTRON SPLICING FACTOR CCM1-RELATED"/>
    <property type="match status" value="1"/>
</dbReference>
<evidence type="ECO:0008006" key="6">
    <source>
        <dbReference type="Google" id="ProtNLM"/>
    </source>
</evidence>
<dbReference type="Proteomes" id="UP000504636">
    <property type="component" value="Unplaced"/>
</dbReference>
<dbReference type="GO" id="GO:0007005">
    <property type="term" value="P:mitochondrion organization"/>
    <property type="evidence" value="ECO:0007669"/>
    <property type="project" value="TreeGrafter"/>
</dbReference>
<dbReference type="PROSITE" id="PS51375">
    <property type="entry name" value="PPR"/>
    <property type="match status" value="3"/>
</dbReference>
<feature type="repeat" description="PPR" evidence="1">
    <location>
        <begin position="310"/>
        <end position="344"/>
    </location>
</feature>
<name>A0A6A6Z7B6_9PEZI</name>
<proteinExistence type="predicted"/>
<dbReference type="Pfam" id="PF13041">
    <property type="entry name" value="PPR_2"/>
    <property type="match status" value="1"/>
</dbReference>
<gene>
    <name evidence="3 5" type="ORF">BDZ99DRAFT_406663</name>
</gene>
<reference evidence="3 5" key="1">
    <citation type="journal article" date="2020" name="Stud. Mycol.">
        <title>101 Dothideomycetes genomes: a test case for predicting lifestyles and emergence of pathogens.</title>
        <authorList>
            <person name="Haridas S."/>
            <person name="Albert R."/>
            <person name="Binder M."/>
            <person name="Bloem J."/>
            <person name="Labutti K."/>
            <person name="Salamov A."/>
            <person name="Andreopoulos B."/>
            <person name="Baker S."/>
            <person name="Barry K."/>
            <person name="Bills G."/>
            <person name="Bluhm B."/>
            <person name="Cannon C."/>
            <person name="Castanera R."/>
            <person name="Culley D."/>
            <person name="Daum C."/>
            <person name="Ezra D."/>
            <person name="Gonzalez J."/>
            <person name="Henrissat B."/>
            <person name="Kuo A."/>
            <person name="Liang C."/>
            <person name="Lipzen A."/>
            <person name="Lutzoni F."/>
            <person name="Magnuson J."/>
            <person name="Mondo S."/>
            <person name="Nolan M."/>
            <person name="Ohm R."/>
            <person name="Pangilinan J."/>
            <person name="Park H.-J."/>
            <person name="Ramirez L."/>
            <person name="Alfaro M."/>
            <person name="Sun H."/>
            <person name="Tritt A."/>
            <person name="Yoshinaga Y."/>
            <person name="Zwiers L.-H."/>
            <person name="Turgeon B."/>
            <person name="Goodwin S."/>
            <person name="Spatafora J."/>
            <person name="Crous P."/>
            <person name="Grigoriev I."/>
        </authorList>
    </citation>
    <scope>NUCLEOTIDE SEQUENCE</scope>
    <source>
        <strain evidence="3 5">CBS 304.34</strain>
    </source>
</reference>
<dbReference type="InterPro" id="IPR051114">
    <property type="entry name" value="Mito_RNA_Proc_CCM1"/>
</dbReference>
<sequence>MRNEFWPASLWPLVSHTLGQSTVGTAVEDQPIILGQLVDLWREFFMKFSSKSPELVSIAEREQFRPGQHVSNTLDPSQLPAVPRHSNQWSCLPHLSQLDRVTTGSHLSPKFEERLDKFVTKYDMTPAIGLPILITFLFFTRREYAAGIPQSLRTEAFPFVRFVAHIIPGANMARFSQEIRNMKDADILSQESTDFLQEAVESIPTRALKVIGAKRFASAMPTTQDPRVAEELMDFLIKRLARAFERQDMRIIINLWEEARSVFAVPNSKRGFLIPSKIYDALLSGLMEIKRADLAMAAWNEMISNGTKPTVITWTAMLAGCQKGRDLNGLEQIWARMIASGVQPDNAAWNARLFGLISMGARDEGLTALSEMGKAWKDAQNVGKPTKTKSKIKGAEKRANPPKPDTASINAVLTALAHLPVPPKRKRDAMETVLRWASSFEIKADNITYNVLLRQALQEGNASMVSKIIASMKADQIAPDIATYTILINDTLKTTRGDLSEDEQRQSMIDFLENIEANGLTPNTVLYSTIIDQLLKRHSNVIASRAVLDHMAQRSIIPSAQIYTSLITHYFDQDPPAIEAVDSLWNTIINTPGSITDRTLYDRMIEGYARCDEIGKMITVLTRMSREGKNPSWSALMSIVTALTRAGDWERARQIVSDVKNGVGFAKDGVSRRGQTHGRAEVNFWELVNNLGLGDDLEISSSTGY</sequence>
<feature type="region of interest" description="Disordered" evidence="2">
    <location>
        <begin position="380"/>
        <end position="406"/>
    </location>
</feature>
<accession>A0A6A6Z7B6</accession>
<dbReference type="InterPro" id="IPR011990">
    <property type="entry name" value="TPR-like_helical_dom_sf"/>
</dbReference>
<feature type="repeat" description="PPR" evidence="1">
    <location>
        <begin position="597"/>
        <end position="631"/>
    </location>
</feature>
<organism evidence="3">
    <name type="scientific">Mytilinidion resinicola</name>
    <dbReference type="NCBI Taxonomy" id="574789"/>
    <lineage>
        <taxon>Eukaryota</taxon>
        <taxon>Fungi</taxon>
        <taxon>Dikarya</taxon>
        <taxon>Ascomycota</taxon>
        <taxon>Pezizomycotina</taxon>
        <taxon>Dothideomycetes</taxon>
        <taxon>Pleosporomycetidae</taxon>
        <taxon>Mytilinidiales</taxon>
        <taxon>Mytilinidiaceae</taxon>
        <taxon>Mytilinidion</taxon>
    </lineage>
</organism>
<evidence type="ECO:0000313" key="5">
    <source>
        <dbReference type="RefSeq" id="XP_033583109.1"/>
    </source>
</evidence>
<dbReference type="GO" id="GO:0005739">
    <property type="term" value="C:mitochondrion"/>
    <property type="evidence" value="ECO:0007669"/>
    <property type="project" value="TreeGrafter"/>
</dbReference>
<dbReference type="Gene3D" id="1.25.40.10">
    <property type="entry name" value="Tetratricopeptide repeat domain"/>
    <property type="match status" value="3"/>
</dbReference>
<evidence type="ECO:0000313" key="3">
    <source>
        <dbReference type="EMBL" id="KAF2816145.1"/>
    </source>
</evidence>
<dbReference type="GO" id="GO:0006396">
    <property type="term" value="P:RNA processing"/>
    <property type="evidence" value="ECO:0007669"/>
    <property type="project" value="TreeGrafter"/>
</dbReference>
<dbReference type="Pfam" id="PF01535">
    <property type="entry name" value="PPR"/>
    <property type="match status" value="1"/>
</dbReference>
<dbReference type="GeneID" id="54457349"/>
<evidence type="ECO:0000256" key="1">
    <source>
        <dbReference type="PROSITE-ProRule" id="PRU00708"/>
    </source>
</evidence>
<dbReference type="NCBIfam" id="TIGR00756">
    <property type="entry name" value="PPR"/>
    <property type="match status" value="2"/>
</dbReference>
<dbReference type="OrthoDB" id="185373at2759"/>
<dbReference type="RefSeq" id="XP_033583109.1">
    <property type="nucleotide sequence ID" value="XM_033716456.1"/>
</dbReference>
<reference evidence="5" key="3">
    <citation type="submission" date="2025-04" db="UniProtKB">
        <authorList>
            <consortium name="RefSeq"/>
        </authorList>
    </citation>
    <scope>IDENTIFICATION</scope>
    <source>
        <strain evidence="5">CBS 304.34</strain>
    </source>
</reference>
<dbReference type="Pfam" id="PF13812">
    <property type="entry name" value="PPR_3"/>
    <property type="match status" value="1"/>
</dbReference>
<dbReference type="EMBL" id="MU003693">
    <property type="protein sequence ID" value="KAF2816145.1"/>
    <property type="molecule type" value="Genomic_DNA"/>
</dbReference>
<dbReference type="AlphaFoldDB" id="A0A6A6Z7B6"/>
<dbReference type="PANTHER" id="PTHR47934">
    <property type="entry name" value="PENTATRICOPEPTIDE REPEAT-CONTAINING PROTEIN PET309, MITOCHONDRIAL"/>
    <property type="match status" value="1"/>
</dbReference>
<evidence type="ECO:0000313" key="4">
    <source>
        <dbReference type="Proteomes" id="UP000504636"/>
    </source>
</evidence>
<dbReference type="GO" id="GO:0003729">
    <property type="term" value="F:mRNA binding"/>
    <property type="evidence" value="ECO:0007669"/>
    <property type="project" value="TreeGrafter"/>
</dbReference>
<evidence type="ECO:0000256" key="2">
    <source>
        <dbReference type="SAM" id="MobiDB-lite"/>
    </source>
</evidence>